<evidence type="ECO:0000313" key="1">
    <source>
        <dbReference type="EMBL" id="KAA3473294.1"/>
    </source>
</evidence>
<organism evidence="1 2">
    <name type="scientific">Gossypium australe</name>
    <dbReference type="NCBI Taxonomy" id="47621"/>
    <lineage>
        <taxon>Eukaryota</taxon>
        <taxon>Viridiplantae</taxon>
        <taxon>Streptophyta</taxon>
        <taxon>Embryophyta</taxon>
        <taxon>Tracheophyta</taxon>
        <taxon>Spermatophyta</taxon>
        <taxon>Magnoliopsida</taxon>
        <taxon>eudicotyledons</taxon>
        <taxon>Gunneridae</taxon>
        <taxon>Pentapetalae</taxon>
        <taxon>rosids</taxon>
        <taxon>malvids</taxon>
        <taxon>Malvales</taxon>
        <taxon>Malvaceae</taxon>
        <taxon>Malvoideae</taxon>
        <taxon>Gossypium</taxon>
    </lineage>
</organism>
<gene>
    <name evidence="1" type="ORF">EPI10_023688</name>
</gene>
<comment type="caution">
    <text evidence="1">The sequence shown here is derived from an EMBL/GenBank/DDBJ whole genome shotgun (WGS) entry which is preliminary data.</text>
</comment>
<protein>
    <submittedName>
        <fullName evidence="1">Uncharacterized protein</fullName>
    </submittedName>
</protein>
<proteinExistence type="predicted"/>
<keyword evidence="2" id="KW-1185">Reference proteome</keyword>
<dbReference type="Proteomes" id="UP000325315">
    <property type="component" value="Unassembled WGS sequence"/>
</dbReference>
<dbReference type="OrthoDB" id="1750859at2759"/>
<reference evidence="2" key="1">
    <citation type="journal article" date="2019" name="Plant Biotechnol. J.">
        <title>Genome sequencing of the Australian wild diploid species Gossypium australe highlights disease resistance and delayed gland morphogenesis.</title>
        <authorList>
            <person name="Cai Y."/>
            <person name="Cai X."/>
            <person name="Wang Q."/>
            <person name="Wang P."/>
            <person name="Zhang Y."/>
            <person name="Cai C."/>
            <person name="Xu Y."/>
            <person name="Wang K."/>
            <person name="Zhou Z."/>
            <person name="Wang C."/>
            <person name="Geng S."/>
            <person name="Li B."/>
            <person name="Dong Q."/>
            <person name="Hou Y."/>
            <person name="Wang H."/>
            <person name="Ai P."/>
            <person name="Liu Z."/>
            <person name="Yi F."/>
            <person name="Sun M."/>
            <person name="An G."/>
            <person name="Cheng J."/>
            <person name="Zhang Y."/>
            <person name="Shi Q."/>
            <person name="Xie Y."/>
            <person name="Shi X."/>
            <person name="Chang Y."/>
            <person name="Huang F."/>
            <person name="Chen Y."/>
            <person name="Hong S."/>
            <person name="Mi L."/>
            <person name="Sun Q."/>
            <person name="Zhang L."/>
            <person name="Zhou B."/>
            <person name="Peng R."/>
            <person name="Zhang X."/>
            <person name="Liu F."/>
        </authorList>
    </citation>
    <scope>NUCLEOTIDE SEQUENCE [LARGE SCALE GENOMIC DNA]</scope>
    <source>
        <strain evidence="2">cv. PA1801</strain>
    </source>
</reference>
<dbReference type="EMBL" id="SMMG02000005">
    <property type="protein sequence ID" value="KAA3473294.1"/>
    <property type="molecule type" value="Genomic_DNA"/>
</dbReference>
<evidence type="ECO:0000313" key="2">
    <source>
        <dbReference type="Proteomes" id="UP000325315"/>
    </source>
</evidence>
<dbReference type="AlphaFoldDB" id="A0A5B6VWD1"/>
<name>A0A5B6VWD1_9ROSI</name>
<accession>A0A5B6VWD1</accession>
<sequence length="60" mass="6789">MRSSLFNKWMMNPYMGHGKDSKSFYVNALTNLNTHTRLVVDASASGALLSKTYNEAYEII</sequence>